<dbReference type="PANTHER" id="PTHR35152:SF1">
    <property type="entry name" value="DOMAIN SIGNALLING PROTEIN, PUTATIVE (AFU_ORTHOLOGUE AFUA_5G11310)-RELATED"/>
    <property type="match status" value="1"/>
</dbReference>
<dbReference type="Pfam" id="PF03707">
    <property type="entry name" value="MHYT"/>
    <property type="match status" value="3"/>
</dbReference>
<dbReference type="AlphaFoldDB" id="A0A9W6RAM7"/>
<protein>
    <submittedName>
        <fullName evidence="3">MHYT domain-containing signal sensor</fullName>
    </submittedName>
</protein>
<keyword evidence="1" id="KW-1133">Transmembrane helix</keyword>
<dbReference type="GO" id="GO:0016020">
    <property type="term" value="C:membrane"/>
    <property type="evidence" value="ECO:0007669"/>
    <property type="project" value="UniProtKB-UniRule"/>
</dbReference>
<feature type="transmembrane region" description="Helical" evidence="1">
    <location>
        <begin position="38"/>
        <end position="56"/>
    </location>
</feature>
<feature type="transmembrane region" description="Helical" evidence="1">
    <location>
        <begin position="209"/>
        <end position="231"/>
    </location>
</feature>
<name>A0A9W6RAM7_9ACTN</name>
<organism evidence="3 4">
    <name type="scientific">Actinoallomurus iriomotensis</name>
    <dbReference type="NCBI Taxonomy" id="478107"/>
    <lineage>
        <taxon>Bacteria</taxon>
        <taxon>Bacillati</taxon>
        <taxon>Actinomycetota</taxon>
        <taxon>Actinomycetes</taxon>
        <taxon>Streptosporangiales</taxon>
        <taxon>Thermomonosporaceae</taxon>
        <taxon>Actinoallomurus</taxon>
    </lineage>
</organism>
<feature type="transmembrane region" description="Helical" evidence="1">
    <location>
        <begin position="105"/>
        <end position="124"/>
    </location>
</feature>
<dbReference type="PANTHER" id="PTHR35152">
    <property type="entry name" value="DOMAIN SIGNALLING PROTEIN, PUTATIVE (AFU_ORTHOLOGUE AFUA_5G11310)-RELATED"/>
    <property type="match status" value="1"/>
</dbReference>
<reference evidence="3" key="1">
    <citation type="submission" date="2023-03" db="EMBL/GenBank/DDBJ databases">
        <title>Actinoallomurus iriomotensis NBRC 103681.</title>
        <authorList>
            <person name="Ichikawa N."/>
            <person name="Sato H."/>
            <person name="Tonouchi N."/>
        </authorList>
    </citation>
    <scope>NUCLEOTIDE SEQUENCE</scope>
    <source>
        <strain evidence="3">NBRC 103681</strain>
    </source>
</reference>
<sequence length="253" mass="26672">MEYGTQIPIIAYLVSCLGCGLGLICTTQARGATRASRNVWLALSAVSIGGTGIWGMHFTGMLGVTVHGSPVRWDVALTVVSLVIAIVIVGFGMFLVGHSKPGMRTLLPAGLITGCGVAAMHYMGMASMRVQGSLRYNVPLVVLSVAIGVIAATAALWITRNVRRKAAMVLAVPIMGLAVCGMHYTGMAATSMVLDAKAPMPTGAQNSMLAWPLIIWIIACPVMILSALALAPSAEEIKTEQYYQEVAARLRNE</sequence>
<proteinExistence type="predicted"/>
<evidence type="ECO:0000259" key="2">
    <source>
        <dbReference type="PROSITE" id="PS50924"/>
    </source>
</evidence>
<keyword evidence="1" id="KW-0472">Membrane</keyword>
<dbReference type="InterPro" id="IPR005330">
    <property type="entry name" value="MHYT_dom"/>
</dbReference>
<feature type="domain" description="MHYT" evidence="2">
    <location>
        <begin position="3"/>
        <end position="193"/>
    </location>
</feature>
<feature type="transmembrane region" description="Helical" evidence="1">
    <location>
        <begin position="76"/>
        <end position="96"/>
    </location>
</feature>
<evidence type="ECO:0000256" key="1">
    <source>
        <dbReference type="PROSITE-ProRule" id="PRU00244"/>
    </source>
</evidence>
<evidence type="ECO:0000313" key="3">
    <source>
        <dbReference type="EMBL" id="GLY72391.1"/>
    </source>
</evidence>
<evidence type="ECO:0000313" key="4">
    <source>
        <dbReference type="Proteomes" id="UP001165135"/>
    </source>
</evidence>
<keyword evidence="1" id="KW-0812">Transmembrane</keyword>
<dbReference type="RefSeq" id="WP_285617432.1">
    <property type="nucleotide sequence ID" value="NZ_BSTJ01000001.1"/>
</dbReference>
<gene>
    <name evidence="3" type="ORF">Airi01_006580</name>
</gene>
<dbReference type="Proteomes" id="UP001165135">
    <property type="component" value="Unassembled WGS sequence"/>
</dbReference>
<accession>A0A9W6RAM7</accession>
<comment type="caution">
    <text evidence="3">The sequence shown here is derived from an EMBL/GenBank/DDBJ whole genome shotgun (WGS) entry which is preliminary data.</text>
</comment>
<feature type="transmembrane region" description="Helical" evidence="1">
    <location>
        <begin position="136"/>
        <end position="159"/>
    </location>
</feature>
<feature type="transmembrane region" description="Helical" evidence="1">
    <location>
        <begin position="6"/>
        <end position="26"/>
    </location>
</feature>
<feature type="transmembrane region" description="Helical" evidence="1">
    <location>
        <begin position="166"/>
        <end position="189"/>
    </location>
</feature>
<dbReference type="EMBL" id="BSTJ01000001">
    <property type="protein sequence ID" value="GLY72391.1"/>
    <property type="molecule type" value="Genomic_DNA"/>
</dbReference>
<dbReference type="PROSITE" id="PS50924">
    <property type="entry name" value="MHYT"/>
    <property type="match status" value="1"/>
</dbReference>